<keyword evidence="1" id="KW-0732">Signal</keyword>
<evidence type="ECO:0000313" key="6">
    <source>
        <dbReference type="Proteomes" id="UP000027015"/>
    </source>
</evidence>
<name>A0A067WGK7_9HYPH</name>
<dbReference type="GO" id="GO:0030674">
    <property type="term" value="F:protein-macromolecule adaptor activity"/>
    <property type="evidence" value="ECO:0007669"/>
    <property type="project" value="TreeGrafter"/>
</dbReference>
<feature type="domain" description="Outer membrane protein assembly factor BamE" evidence="4">
    <location>
        <begin position="60"/>
        <end position="135"/>
    </location>
</feature>
<sequence length="177" mass="19869">MSNYKLTPKYKREVSLLQVPQRVAVIKHKLLIGLLIVSMVASAGCSLLDSSGSSQIYKEGYILDKNALDSISIGSSQEQVILALGTPSLKTKYDNEVFYYISQTRYRGMQFMKTKIIDRRVLAIYFNKNDQVTKIANYGLQDGQVFDFIAKTTPTATREQPFLIQIIKGPANLPAHD</sequence>
<dbReference type="Gene3D" id="3.30.1450.10">
    <property type="match status" value="1"/>
</dbReference>
<reference evidence="5 6" key="1">
    <citation type="submission" date="2012-04" db="EMBL/GenBank/DDBJ databases">
        <title>The Genome Sequence of Bartonella koehlerae C-29.</title>
        <authorList>
            <consortium name="The Broad Institute Genome Sequencing Platform"/>
            <consortium name="The Broad Institute Genome Sequencing Center for Infectious Disease"/>
            <person name="Feldgarden M."/>
            <person name="Kirby J."/>
            <person name="Kosoy M."/>
            <person name="Birtles R."/>
            <person name="Probert W.S."/>
            <person name="Chiaraviglio L."/>
            <person name="Walker B."/>
            <person name="Young S.K."/>
            <person name="Zeng Q."/>
            <person name="Gargeya S."/>
            <person name="Fitzgerald M."/>
            <person name="Haas B."/>
            <person name="Abouelleil A."/>
            <person name="Alvarado L."/>
            <person name="Arachchi H.M."/>
            <person name="Berlin A.M."/>
            <person name="Chapman S.B."/>
            <person name="Goldberg J."/>
            <person name="Griggs A."/>
            <person name="Gujja S."/>
            <person name="Hansen M."/>
            <person name="Howarth C."/>
            <person name="Imamovic A."/>
            <person name="Larimer J."/>
            <person name="McCowen C."/>
            <person name="Montmayeur A."/>
            <person name="Murphy C."/>
            <person name="Neiman D."/>
            <person name="Pearson M."/>
            <person name="Priest M."/>
            <person name="Roberts A."/>
            <person name="Saif S."/>
            <person name="Shea T."/>
            <person name="Sisk P."/>
            <person name="Sykes S."/>
            <person name="Wortman J."/>
            <person name="Nusbaum C."/>
            <person name="Birren B."/>
        </authorList>
    </citation>
    <scope>NUCLEOTIDE SEQUENCE [LARGE SCALE GENOMIC DNA]</scope>
    <source>
        <strain evidence="5 6">C-29</strain>
    </source>
</reference>
<evidence type="ECO:0000256" key="1">
    <source>
        <dbReference type="ARBA" id="ARBA00022729"/>
    </source>
</evidence>
<comment type="caution">
    <text evidence="5">The sequence shown here is derived from an EMBL/GenBank/DDBJ whole genome shotgun (WGS) entry which is preliminary data.</text>
</comment>
<dbReference type="Pfam" id="PF04355">
    <property type="entry name" value="BamE"/>
    <property type="match status" value="1"/>
</dbReference>
<evidence type="ECO:0000259" key="4">
    <source>
        <dbReference type="Pfam" id="PF04355"/>
    </source>
</evidence>
<dbReference type="PANTHER" id="PTHR37482">
    <property type="entry name" value="OUTER MEMBRANE PROTEIN ASSEMBLY FACTOR BAME"/>
    <property type="match status" value="1"/>
</dbReference>
<accession>A0A067WGK7</accession>
<dbReference type="PANTHER" id="PTHR37482:SF1">
    <property type="entry name" value="OUTER MEMBRANE PROTEIN ASSEMBLY FACTOR BAME"/>
    <property type="match status" value="1"/>
</dbReference>
<dbReference type="eggNOG" id="COG2913">
    <property type="taxonomic scope" value="Bacteria"/>
</dbReference>
<proteinExistence type="predicted"/>
<dbReference type="GO" id="GO:0051205">
    <property type="term" value="P:protein insertion into membrane"/>
    <property type="evidence" value="ECO:0007669"/>
    <property type="project" value="TreeGrafter"/>
</dbReference>
<keyword evidence="6" id="KW-1185">Reference proteome</keyword>
<gene>
    <name evidence="5" type="ORF">O9A_00907</name>
</gene>
<organism evidence="5 6">
    <name type="scientific">Bartonella koehlerae C-29</name>
    <dbReference type="NCBI Taxonomy" id="1134510"/>
    <lineage>
        <taxon>Bacteria</taxon>
        <taxon>Pseudomonadati</taxon>
        <taxon>Pseudomonadota</taxon>
        <taxon>Alphaproteobacteria</taxon>
        <taxon>Hyphomicrobiales</taxon>
        <taxon>Bartonellaceae</taxon>
        <taxon>Bartonella</taxon>
    </lineage>
</organism>
<dbReference type="InterPro" id="IPR026592">
    <property type="entry name" value="BamE"/>
</dbReference>
<protein>
    <recommendedName>
        <fullName evidence="4">Outer membrane protein assembly factor BamE domain-containing protein</fullName>
    </recommendedName>
</protein>
<dbReference type="STRING" id="1134510.O9A_00907"/>
<evidence type="ECO:0000313" key="5">
    <source>
        <dbReference type="EMBL" id="KEC55027.1"/>
    </source>
</evidence>
<keyword evidence="2" id="KW-0472">Membrane</keyword>
<dbReference type="GO" id="GO:0043165">
    <property type="term" value="P:Gram-negative-bacterium-type cell outer membrane assembly"/>
    <property type="evidence" value="ECO:0007669"/>
    <property type="project" value="TreeGrafter"/>
</dbReference>
<dbReference type="InterPro" id="IPR037873">
    <property type="entry name" value="BamE-like"/>
</dbReference>
<dbReference type="InterPro" id="IPR007450">
    <property type="entry name" value="BamE_dom"/>
</dbReference>
<keyword evidence="3" id="KW-0998">Cell outer membrane</keyword>
<evidence type="ECO:0000256" key="2">
    <source>
        <dbReference type="ARBA" id="ARBA00023136"/>
    </source>
</evidence>
<evidence type="ECO:0000256" key="3">
    <source>
        <dbReference type="ARBA" id="ARBA00023237"/>
    </source>
</evidence>
<dbReference type="HOGENOM" id="CLU_104933_1_0_5"/>
<dbReference type="GO" id="GO:1990063">
    <property type="term" value="C:Bam protein complex"/>
    <property type="evidence" value="ECO:0007669"/>
    <property type="project" value="TreeGrafter"/>
</dbReference>
<dbReference type="AlphaFoldDB" id="A0A067WGK7"/>
<dbReference type="Proteomes" id="UP000027015">
    <property type="component" value="Unassembled WGS sequence"/>
</dbReference>
<dbReference type="PATRIC" id="fig|1134510.3.peg.1038"/>
<dbReference type="EMBL" id="AHPL01000008">
    <property type="protein sequence ID" value="KEC55027.1"/>
    <property type="molecule type" value="Genomic_DNA"/>
</dbReference>